<dbReference type="InterPro" id="IPR043502">
    <property type="entry name" value="DNA/RNA_pol_sf"/>
</dbReference>
<comment type="caution">
    <text evidence="1">The sequence shown here is derived from an EMBL/GenBank/DDBJ whole genome shotgun (WGS) entry which is preliminary data.</text>
</comment>
<accession>A0AAW2TV84</accession>
<dbReference type="EMBL" id="JACGWJ010000007">
    <property type="protein sequence ID" value="KAL0408876.1"/>
    <property type="molecule type" value="Genomic_DNA"/>
</dbReference>
<organism evidence="1">
    <name type="scientific">Sesamum radiatum</name>
    <name type="common">Black benniseed</name>
    <dbReference type="NCBI Taxonomy" id="300843"/>
    <lineage>
        <taxon>Eukaryota</taxon>
        <taxon>Viridiplantae</taxon>
        <taxon>Streptophyta</taxon>
        <taxon>Embryophyta</taxon>
        <taxon>Tracheophyta</taxon>
        <taxon>Spermatophyta</taxon>
        <taxon>Magnoliopsida</taxon>
        <taxon>eudicotyledons</taxon>
        <taxon>Gunneridae</taxon>
        <taxon>Pentapetalae</taxon>
        <taxon>asterids</taxon>
        <taxon>lamiids</taxon>
        <taxon>Lamiales</taxon>
        <taxon>Pedaliaceae</taxon>
        <taxon>Sesamum</taxon>
    </lineage>
</organism>
<dbReference type="AlphaFoldDB" id="A0AAW2TV84"/>
<dbReference type="SUPFAM" id="SSF56672">
    <property type="entry name" value="DNA/RNA polymerases"/>
    <property type="match status" value="1"/>
</dbReference>
<protein>
    <submittedName>
        <fullName evidence="1">Retrovirus-related Pol polyprotein from transposon RE2</fullName>
    </submittedName>
</protein>
<sequence length="288" mass="31660">MDIVKDAGFLHGKSASTPFPLGLKLSGDCGAVIPNPDAYRRLVGRLLYLGFTRPDISHSVQQLSQYLHKPCEAHWKAALHIVRYLKGAISGIFLPSQSNLELQAFCDADWASCTDSRRSLTGFCIFLGKAIVSWKTKKQSTVSRSTAEAEYRSMAATVCEIRWISYILTDLGVSLHLPIPLFCDNQAAIYIVENPVFHERTKHIELDCHVVRDAFKAGFVTPSHIRGSLQPADLFTKALSLKVFGFLLSKLGLVSLVPSPTCGGDVECHDQQAELKVEDDGKDVIDAG</sequence>
<dbReference type="PANTHER" id="PTHR11439">
    <property type="entry name" value="GAG-POL-RELATED RETROTRANSPOSON"/>
    <property type="match status" value="1"/>
</dbReference>
<gene>
    <name evidence="1" type="ORF">Sradi_1822000</name>
</gene>
<name>A0AAW2TV84_SESRA</name>
<reference evidence="1" key="1">
    <citation type="submission" date="2020-06" db="EMBL/GenBank/DDBJ databases">
        <authorList>
            <person name="Li T."/>
            <person name="Hu X."/>
            <person name="Zhang T."/>
            <person name="Song X."/>
            <person name="Zhang H."/>
            <person name="Dai N."/>
            <person name="Sheng W."/>
            <person name="Hou X."/>
            <person name="Wei L."/>
        </authorList>
    </citation>
    <scope>NUCLEOTIDE SEQUENCE</scope>
    <source>
        <strain evidence="1">G02</strain>
        <tissue evidence="1">Leaf</tissue>
    </source>
</reference>
<reference evidence="1" key="2">
    <citation type="journal article" date="2024" name="Plant">
        <title>Genomic evolution and insights into agronomic trait innovations of Sesamum species.</title>
        <authorList>
            <person name="Miao H."/>
            <person name="Wang L."/>
            <person name="Qu L."/>
            <person name="Liu H."/>
            <person name="Sun Y."/>
            <person name="Le M."/>
            <person name="Wang Q."/>
            <person name="Wei S."/>
            <person name="Zheng Y."/>
            <person name="Lin W."/>
            <person name="Duan Y."/>
            <person name="Cao H."/>
            <person name="Xiong S."/>
            <person name="Wang X."/>
            <person name="Wei L."/>
            <person name="Li C."/>
            <person name="Ma Q."/>
            <person name="Ju M."/>
            <person name="Zhao R."/>
            <person name="Li G."/>
            <person name="Mu C."/>
            <person name="Tian Q."/>
            <person name="Mei H."/>
            <person name="Zhang T."/>
            <person name="Gao T."/>
            <person name="Zhang H."/>
        </authorList>
    </citation>
    <scope>NUCLEOTIDE SEQUENCE</scope>
    <source>
        <strain evidence="1">G02</strain>
    </source>
</reference>
<dbReference type="CDD" id="cd09272">
    <property type="entry name" value="RNase_HI_RT_Ty1"/>
    <property type="match status" value="1"/>
</dbReference>
<evidence type="ECO:0000313" key="1">
    <source>
        <dbReference type="EMBL" id="KAL0408876.1"/>
    </source>
</evidence>
<dbReference type="PANTHER" id="PTHR11439:SF465">
    <property type="entry name" value="REVERSE TRANSCRIPTASE TY1_COPIA-TYPE DOMAIN-CONTAINING PROTEIN"/>
    <property type="match status" value="1"/>
</dbReference>
<proteinExistence type="predicted"/>